<dbReference type="PANTHER" id="PTHR21087">
    <property type="entry name" value="SHIKIMATE KINASE"/>
    <property type="match status" value="1"/>
</dbReference>
<name>A0A1H4GSB8_9BACI</name>
<proteinExistence type="inferred from homology"/>
<dbReference type="GO" id="GO:0005524">
    <property type="term" value="F:ATP binding"/>
    <property type="evidence" value="ECO:0007669"/>
    <property type="project" value="UniProtKB-UniRule"/>
</dbReference>
<keyword evidence="6 7" id="KW-0057">Aromatic amino acid biosynthesis</keyword>
<keyword evidence="7" id="KW-0963">Cytoplasm</keyword>
<evidence type="ECO:0000256" key="2">
    <source>
        <dbReference type="ARBA" id="ARBA00022679"/>
    </source>
</evidence>
<keyword evidence="4 7" id="KW-0418">Kinase</keyword>
<evidence type="ECO:0000256" key="4">
    <source>
        <dbReference type="ARBA" id="ARBA00022777"/>
    </source>
</evidence>
<protein>
    <recommendedName>
        <fullName evidence="7">Shikimate kinase</fullName>
        <shortName evidence="7">SK</shortName>
        <ecNumber evidence="7">2.7.1.71</ecNumber>
    </recommendedName>
</protein>
<evidence type="ECO:0000313" key="9">
    <source>
        <dbReference type="Proteomes" id="UP000198584"/>
    </source>
</evidence>
<reference evidence="8 9" key="1">
    <citation type="submission" date="2016-10" db="EMBL/GenBank/DDBJ databases">
        <authorList>
            <person name="de Groot N.N."/>
        </authorList>
    </citation>
    <scope>NUCLEOTIDE SEQUENCE [LARGE SCALE GENOMIC DNA]</scope>
    <source>
        <strain evidence="8 9">CCM7597</strain>
    </source>
</reference>
<dbReference type="Proteomes" id="UP000198584">
    <property type="component" value="Unassembled WGS sequence"/>
</dbReference>
<evidence type="ECO:0000256" key="7">
    <source>
        <dbReference type="HAMAP-Rule" id="MF_00109"/>
    </source>
</evidence>
<dbReference type="OrthoDB" id="9800332at2"/>
<comment type="subcellular location">
    <subcellularLocation>
        <location evidence="7">Cytoplasm</location>
    </subcellularLocation>
</comment>
<dbReference type="InterPro" id="IPR000623">
    <property type="entry name" value="Shikimate_kinase/TSH1"/>
</dbReference>
<keyword evidence="9" id="KW-1185">Reference proteome</keyword>
<dbReference type="STRING" id="571932.SAMN05421743_11824"/>
<dbReference type="EMBL" id="FNQR01000018">
    <property type="protein sequence ID" value="SEB12536.1"/>
    <property type="molecule type" value="Genomic_DNA"/>
</dbReference>
<feature type="binding site" evidence="7">
    <location>
        <position position="78"/>
    </location>
    <ligand>
        <name>substrate</name>
    </ligand>
</feature>
<evidence type="ECO:0000256" key="6">
    <source>
        <dbReference type="ARBA" id="ARBA00023141"/>
    </source>
</evidence>
<keyword evidence="3 7" id="KW-0547">Nucleotide-binding</keyword>
<evidence type="ECO:0000256" key="1">
    <source>
        <dbReference type="ARBA" id="ARBA00022605"/>
    </source>
</evidence>
<dbReference type="EC" id="2.7.1.71" evidence="7"/>
<dbReference type="Pfam" id="PF01202">
    <property type="entry name" value="SKI"/>
    <property type="match status" value="1"/>
</dbReference>
<keyword evidence="7" id="KW-0460">Magnesium</keyword>
<comment type="function">
    <text evidence="7">Catalyzes the specific phosphorylation of the 3-hydroxyl group of shikimic acid using ATP as a cosubstrate.</text>
</comment>
<keyword evidence="1 7" id="KW-0028">Amino-acid biosynthesis</keyword>
<organism evidence="8 9">
    <name type="scientific">Thalassobacillus cyri</name>
    <dbReference type="NCBI Taxonomy" id="571932"/>
    <lineage>
        <taxon>Bacteria</taxon>
        <taxon>Bacillati</taxon>
        <taxon>Bacillota</taxon>
        <taxon>Bacilli</taxon>
        <taxon>Bacillales</taxon>
        <taxon>Bacillaceae</taxon>
        <taxon>Thalassobacillus</taxon>
    </lineage>
</organism>
<dbReference type="HAMAP" id="MF_00109">
    <property type="entry name" value="Shikimate_kinase"/>
    <property type="match status" value="1"/>
</dbReference>
<dbReference type="PRINTS" id="PR01100">
    <property type="entry name" value="SHIKIMTKNASE"/>
</dbReference>
<feature type="binding site" evidence="7">
    <location>
        <begin position="11"/>
        <end position="16"/>
    </location>
    <ligand>
        <name>ATP</name>
        <dbReference type="ChEBI" id="CHEBI:30616"/>
    </ligand>
</feature>
<dbReference type="PANTHER" id="PTHR21087:SF16">
    <property type="entry name" value="SHIKIMATE KINASE 1, CHLOROPLASTIC"/>
    <property type="match status" value="1"/>
</dbReference>
<feature type="binding site" evidence="7">
    <location>
        <position position="15"/>
    </location>
    <ligand>
        <name>Mg(2+)</name>
        <dbReference type="ChEBI" id="CHEBI:18420"/>
    </ligand>
</feature>
<dbReference type="GO" id="GO:0000287">
    <property type="term" value="F:magnesium ion binding"/>
    <property type="evidence" value="ECO:0007669"/>
    <property type="project" value="UniProtKB-UniRule"/>
</dbReference>
<accession>A0A1H4GSB8</accession>
<comment type="cofactor">
    <cofactor evidence="7">
        <name>Mg(2+)</name>
        <dbReference type="ChEBI" id="CHEBI:18420"/>
    </cofactor>
    <text evidence="7">Binds 1 Mg(2+) ion per subunit.</text>
</comment>
<dbReference type="GO" id="GO:0008652">
    <property type="term" value="P:amino acid biosynthetic process"/>
    <property type="evidence" value="ECO:0007669"/>
    <property type="project" value="UniProtKB-KW"/>
</dbReference>
<dbReference type="GO" id="GO:0009423">
    <property type="term" value="P:chorismate biosynthetic process"/>
    <property type="evidence" value="ECO:0007669"/>
    <property type="project" value="UniProtKB-UniRule"/>
</dbReference>
<comment type="pathway">
    <text evidence="7">Metabolic intermediate biosynthesis; chorismate biosynthesis; chorismate from D-erythrose 4-phosphate and phosphoenolpyruvate: step 5/7.</text>
</comment>
<dbReference type="Gene3D" id="3.40.50.300">
    <property type="entry name" value="P-loop containing nucleotide triphosphate hydrolases"/>
    <property type="match status" value="1"/>
</dbReference>
<evidence type="ECO:0000313" key="8">
    <source>
        <dbReference type="EMBL" id="SEB12536.1"/>
    </source>
</evidence>
<comment type="similarity">
    <text evidence="7">Belongs to the shikimate kinase family.</text>
</comment>
<keyword evidence="7" id="KW-0479">Metal-binding</keyword>
<feature type="binding site" evidence="7">
    <location>
        <position position="115"/>
    </location>
    <ligand>
        <name>ATP</name>
        <dbReference type="ChEBI" id="CHEBI:30616"/>
    </ligand>
</feature>
<feature type="binding site" evidence="7">
    <location>
        <position position="57"/>
    </location>
    <ligand>
        <name>substrate</name>
    </ligand>
</feature>
<dbReference type="SUPFAM" id="SSF52540">
    <property type="entry name" value="P-loop containing nucleoside triphosphate hydrolases"/>
    <property type="match status" value="1"/>
</dbReference>
<dbReference type="RefSeq" id="WP_093046245.1">
    <property type="nucleotide sequence ID" value="NZ_FNQR01000018.1"/>
</dbReference>
<evidence type="ECO:0000256" key="5">
    <source>
        <dbReference type="ARBA" id="ARBA00022840"/>
    </source>
</evidence>
<dbReference type="GO" id="GO:0009073">
    <property type="term" value="P:aromatic amino acid family biosynthetic process"/>
    <property type="evidence" value="ECO:0007669"/>
    <property type="project" value="UniProtKB-KW"/>
</dbReference>
<keyword evidence="2 7" id="KW-0808">Transferase</keyword>
<feature type="binding site" evidence="7">
    <location>
        <position position="33"/>
    </location>
    <ligand>
        <name>substrate</name>
    </ligand>
</feature>
<dbReference type="AlphaFoldDB" id="A0A1H4GSB8"/>
<comment type="caution">
    <text evidence="7">Lacks conserved residue(s) required for the propagation of feature annotation.</text>
</comment>
<feature type="binding site" evidence="7">
    <location>
        <position position="132"/>
    </location>
    <ligand>
        <name>substrate</name>
    </ligand>
</feature>
<evidence type="ECO:0000256" key="3">
    <source>
        <dbReference type="ARBA" id="ARBA00022741"/>
    </source>
</evidence>
<comment type="catalytic activity">
    <reaction evidence="7">
        <text>shikimate + ATP = 3-phosphoshikimate + ADP + H(+)</text>
        <dbReference type="Rhea" id="RHEA:13121"/>
        <dbReference type="ChEBI" id="CHEBI:15378"/>
        <dbReference type="ChEBI" id="CHEBI:30616"/>
        <dbReference type="ChEBI" id="CHEBI:36208"/>
        <dbReference type="ChEBI" id="CHEBI:145989"/>
        <dbReference type="ChEBI" id="CHEBI:456216"/>
        <dbReference type="EC" id="2.7.1.71"/>
    </reaction>
</comment>
<dbReference type="InterPro" id="IPR031322">
    <property type="entry name" value="Shikimate/glucono_kinase"/>
</dbReference>
<sequence length="163" mass="18569">MKTIYLIGFMGSGKTTVAEILCQQESLTLMEMDDLIEQSEGRKIKEIFAENGEAYFRKLETALLQEIPAEDVVVSTGGGVPMNPVNQELMRRGTVIFLDASFDIINKRLSQDVNRPLWKGKEDEKFQLLEERRPIYEQAADYVMDVDEKSPELLAKEILHVLS</sequence>
<comment type="subunit">
    <text evidence="7">Monomer.</text>
</comment>
<dbReference type="UniPathway" id="UPA00053">
    <property type="reaction ID" value="UER00088"/>
</dbReference>
<gene>
    <name evidence="7" type="primary">aroK</name>
    <name evidence="8" type="ORF">SAMN05421743_11824</name>
</gene>
<dbReference type="CDD" id="cd00464">
    <property type="entry name" value="SK"/>
    <property type="match status" value="1"/>
</dbReference>
<dbReference type="InterPro" id="IPR027417">
    <property type="entry name" value="P-loop_NTPase"/>
</dbReference>
<dbReference type="GO" id="GO:0004765">
    <property type="term" value="F:shikimate kinase activity"/>
    <property type="evidence" value="ECO:0007669"/>
    <property type="project" value="UniProtKB-UniRule"/>
</dbReference>
<dbReference type="GO" id="GO:0005829">
    <property type="term" value="C:cytosol"/>
    <property type="evidence" value="ECO:0007669"/>
    <property type="project" value="TreeGrafter"/>
</dbReference>
<keyword evidence="5 7" id="KW-0067">ATP-binding</keyword>